<organism evidence="1 2">
    <name type="scientific">Diploptera punctata</name>
    <name type="common">Pacific beetle cockroach</name>
    <dbReference type="NCBI Taxonomy" id="6984"/>
    <lineage>
        <taxon>Eukaryota</taxon>
        <taxon>Metazoa</taxon>
        <taxon>Ecdysozoa</taxon>
        <taxon>Arthropoda</taxon>
        <taxon>Hexapoda</taxon>
        <taxon>Insecta</taxon>
        <taxon>Pterygota</taxon>
        <taxon>Neoptera</taxon>
        <taxon>Polyneoptera</taxon>
        <taxon>Dictyoptera</taxon>
        <taxon>Blattodea</taxon>
        <taxon>Blaberoidea</taxon>
        <taxon>Blaberidae</taxon>
        <taxon>Diplopterinae</taxon>
        <taxon>Diploptera</taxon>
    </lineage>
</organism>
<proteinExistence type="predicted"/>
<protein>
    <submittedName>
        <fullName evidence="1">Uncharacterized protein</fullName>
    </submittedName>
</protein>
<feature type="non-terminal residue" evidence="1">
    <location>
        <position position="157"/>
    </location>
</feature>
<reference evidence="1" key="1">
    <citation type="journal article" date="2023" name="IScience">
        <title>Live-bearing cockroach genome reveals convergent evolutionary mechanisms linked to viviparity in insects and beyond.</title>
        <authorList>
            <person name="Fouks B."/>
            <person name="Harrison M.C."/>
            <person name="Mikhailova A.A."/>
            <person name="Marchal E."/>
            <person name="English S."/>
            <person name="Carruthers M."/>
            <person name="Jennings E.C."/>
            <person name="Chiamaka E.L."/>
            <person name="Frigard R.A."/>
            <person name="Pippel M."/>
            <person name="Attardo G.M."/>
            <person name="Benoit J.B."/>
            <person name="Bornberg-Bauer E."/>
            <person name="Tobe S.S."/>
        </authorList>
    </citation>
    <scope>NUCLEOTIDE SEQUENCE</scope>
    <source>
        <strain evidence="1">Stay&amp;Tobe</strain>
    </source>
</reference>
<dbReference type="Proteomes" id="UP001233999">
    <property type="component" value="Unassembled WGS sequence"/>
</dbReference>
<keyword evidence="2" id="KW-1185">Reference proteome</keyword>
<name>A0AAD7ZEX3_DIPPU</name>
<feature type="non-terminal residue" evidence="1">
    <location>
        <position position="1"/>
    </location>
</feature>
<comment type="caution">
    <text evidence="1">The sequence shown here is derived from an EMBL/GenBank/DDBJ whole genome shotgun (WGS) entry which is preliminary data.</text>
</comment>
<dbReference type="AlphaFoldDB" id="A0AAD7ZEX3"/>
<accession>A0AAD7ZEX3</accession>
<reference evidence="1" key="2">
    <citation type="submission" date="2023-05" db="EMBL/GenBank/DDBJ databases">
        <authorList>
            <person name="Fouks B."/>
        </authorList>
    </citation>
    <scope>NUCLEOTIDE SEQUENCE</scope>
    <source>
        <strain evidence="1">Stay&amp;Tobe</strain>
        <tissue evidence="1">Testes</tissue>
    </source>
</reference>
<evidence type="ECO:0000313" key="1">
    <source>
        <dbReference type="EMBL" id="KAJ9578912.1"/>
    </source>
</evidence>
<dbReference type="EMBL" id="JASPKZ010008855">
    <property type="protein sequence ID" value="KAJ9578912.1"/>
    <property type="molecule type" value="Genomic_DNA"/>
</dbReference>
<evidence type="ECO:0000313" key="2">
    <source>
        <dbReference type="Proteomes" id="UP001233999"/>
    </source>
</evidence>
<gene>
    <name evidence="1" type="ORF">L9F63_004869</name>
</gene>
<sequence>LSFLSLYQSPSLSTISHYAFHNRLQNPLLRVPAVKFVSATVNILLHVTSQEKIQNLGTRVHFLIIFAVLTSCEMHMRKMGLCCRRICILWSASFHGRNYYDDLAEDFRAVGRGFEACSSPTFRQRLRPASSRVVLRLEILSTTCSIYTCIRDVFSAR</sequence>